<feature type="transmembrane region" description="Helical" evidence="6">
    <location>
        <begin position="269"/>
        <end position="292"/>
    </location>
</feature>
<dbReference type="InterPro" id="IPR005496">
    <property type="entry name" value="Integral_membrane_TerC"/>
</dbReference>
<gene>
    <name evidence="7" type="ORF">SAMN05421637_0049</name>
</gene>
<evidence type="ECO:0000256" key="3">
    <source>
        <dbReference type="ARBA" id="ARBA00022692"/>
    </source>
</evidence>
<evidence type="ECO:0000313" key="7">
    <source>
        <dbReference type="EMBL" id="SEI80261.1"/>
    </source>
</evidence>
<proteinExistence type="inferred from homology"/>
<evidence type="ECO:0000313" key="8">
    <source>
        <dbReference type="Proteomes" id="UP000183315"/>
    </source>
</evidence>
<feature type="transmembrane region" description="Helical" evidence="6">
    <location>
        <begin position="20"/>
        <end position="42"/>
    </location>
</feature>
<evidence type="ECO:0000256" key="6">
    <source>
        <dbReference type="SAM" id="Phobius"/>
    </source>
</evidence>
<reference evidence="8" key="1">
    <citation type="submission" date="2016-10" db="EMBL/GenBank/DDBJ databases">
        <authorList>
            <person name="Varghese N."/>
        </authorList>
    </citation>
    <scope>NUCLEOTIDE SEQUENCE [LARGE SCALE GENOMIC DNA]</scope>
    <source>
        <strain evidence="8">DSM 24868</strain>
    </source>
</reference>
<dbReference type="GO" id="GO:0016020">
    <property type="term" value="C:membrane"/>
    <property type="evidence" value="ECO:0007669"/>
    <property type="project" value="UniProtKB-SubCell"/>
</dbReference>
<feature type="transmembrane region" description="Helical" evidence="6">
    <location>
        <begin position="146"/>
        <end position="163"/>
    </location>
</feature>
<dbReference type="STRING" id="1043493.SAMN05421637_0049"/>
<dbReference type="NCBIfam" id="TIGR03718">
    <property type="entry name" value="R_switched_Alx"/>
    <property type="match status" value="1"/>
</dbReference>
<feature type="transmembrane region" description="Helical" evidence="6">
    <location>
        <begin position="87"/>
        <end position="106"/>
    </location>
</feature>
<accession>A0A1H6TJQ8</accession>
<comment type="subcellular location">
    <subcellularLocation>
        <location evidence="1">Membrane</location>
        <topology evidence="1">Multi-pass membrane protein</topology>
    </subcellularLocation>
</comment>
<keyword evidence="3 6" id="KW-0812">Transmembrane</keyword>
<dbReference type="Pfam" id="PF03741">
    <property type="entry name" value="TerC"/>
    <property type="match status" value="1"/>
</dbReference>
<feature type="transmembrane region" description="Helical" evidence="6">
    <location>
        <begin position="212"/>
        <end position="235"/>
    </location>
</feature>
<evidence type="ECO:0000256" key="5">
    <source>
        <dbReference type="ARBA" id="ARBA00023136"/>
    </source>
</evidence>
<dbReference type="Proteomes" id="UP000183315">
    <property type="component" value="Unassembled WGS sequence"/>
</dbReference>
<organism evidence="7 8">
    <name type="scientific">Demequina mangrovi</name>
    <dbReference type="NCBI Taxonomy" id="1043493"/>
    <lineage>
        <taxon>Bacteria</taxon>
        <taxon>Bacillati</taxon>
        <taxon>Actinomycetota</taxon>
        <taxon>Actinomycetes</taxon>
        <taxon>Micrococcales</taxon>
        <taxon>Demequinaceae</taxon>
        <taxon>Demequina</taxon>
    </lineage>
</organism>
<comment type="similarity">
    <text evidence="2">Belongs to the TerC family.</text>
</comment>
<dbReference type="InterPro" id="IPR022369">
    <property type="entry name" value="Integral_membrane_TerC_rswitch"/>
</dbReference>
<feature type="transmembrane region" description="Helical" evidence="6">
    <location>
        <begin position="241"/>
        <end position="262"/>
    </location>
</feature>
<dbReference type="PANTHER" id="PTHR30238">
    <property type="entry name" value="MEMBRANE BOUND PREDICTED REDOX MODULATOR"/>
    <property type="match status" value="1"/>
</dbReference>
<protein>
    <submittedName>
        <fullName evidence="7">Tellurite resistance protein TerC</fullName>
    </submittedName>
</protein>
<evidence type="ECO:0000256" key="4">
    <source>
        <dbReference type="ARBA" id="ARBA00022989"/>
    </source>
</evidence>
<feature type="transmembrane region" description="Helical" evidence="6">
    <location>
        <begin position="54"/>
        <end position="75"/>
    </location>
</feature>
<sequence length="359" mass="39494">MAGRRGRAAPRHYDDRVESTTVWLVTILGVLAVVVFDFLVVVRRPHEPPFKESVRWTLFYVGLAVVFGLGMLAWAGPQKGIEFFAGYVTEWSLSVDNLFVFLVILARFQVPPKYRQRVLLFGVVLALVLRGLFIAAGAAALHAFSWVFYLFGFFLLWTAVSVAREGGAEEGEVEYKETAIVALARRFLPATDGYRGAAVVVKEHGKRLVTPLLMVMIAIGTTDVLFALDSIPAIFGLTDDPYIVFTANAFALMGLRQLFFVVEGLLRRLVYLSYGLSIVLGFIGVKLVLSALHENSLPFINDGRPVAWAPEIPTWMSLAVIVVAIGGAALVSVIVSARTGETLPREHHHRHEDAPADEG</sequence>
<evidence type="ECO:0000256" key="1">
    <source>
        <dbReference type="ARBA" id="ARBA00004141"/>
    </source>
</evidence>
<dbReference type="PANTHER" id="PTHR30238:SF0">
    <property type="entry name" value="THYLAKOID MEMBRANE PROTEIN TERC, CHLOROPLASTIC"/>
    <property type="match status" value="1"/>
</dbReference>
<evidence type="ECO:0000256" key="2">
    <source>
        <dbReference type="ARBA" id="ARBA00007511"/>
    </source>
</evidence>
<dbReference type="EMBL" id="FNZI01000001">
    <property type="protein sequence ID" value="SEI80261.1"/>
    <property type="molecule type" value="Genomic_DNA"/>
</dbReference>
<keyword evidence="8" id="KW-1185">Reference proteome</keyword>
<dbReference type="AlphaFoldDB" id="A0A1H6TJQ8"/>
<keyword evidence="4 6" id="KW-1133">Transmembrane helix</keyword>
<dbReference type="eggNOG" id="COG0861">
    <property type="taxonomic scope" value="Bacteria"/>
</dbReference>
<name>A0A1H6TJQ8_9MICO</name>
<feature type="transmembrane region" description="Helical" evidence="6">
    <location>
        <begin position="118"/>
        <end position="140"/>
    </location>
</feature>
<feature type="transmembrane region" description="Helical" evidence="6">
    <location>
        <begin position="312"/>
        <end position="335"/>
    </location>
</feature>
<keyword evidence="5 6" id="KW-0472">Membrane</keyword>